<keyword evidence="4" id="KW-1185">Reference proteome</keyword>
<feature type="region of interest" description="Disordered" evidence="2">
    <location>
        <begin position="504"/>
        <end position="533"/>
    </location>
</feature>
<comment type="caution">
    <text evidence="3">The sequence shown here is derived from an EMBL/GenBank/DDBJ whole genome shotgun (WGS) entry which is preliminary data.</text>
</comment>
<dbReference type="EMBL" id="MU001512">
    <property type="protein sequence ID" value="KAF2438452.1"/>
    <property type="molecule type" value="Genomic_DNA"/>
</dbReference>
<reference evidence="3" key="1">
    <citation type="journal article" date="2020" name="Stud. Mycol.">
        <title>101 Dothideomycetes genomes: a test case for predicting lifestyles and emergence of pathogens.</title>
        <authorList>
            <person name="Haridas S."/>
            <person name="Albert R."/>
            <person name="Binder M."/>
            <person name="Bloem J."/>
            <person name="Labutti K."/>
            <person name="Salamov A."/>
            <person name="Andreopoulos B."/>
            <person name="Baker S."/>
            <person name="Barry K."/>
            <person name="Bills G."/>
            <person name="Bluhm B."/>
            <person name="Cannon C."/>
            <person name="Castanera R."/>
            <person name="Culley D."/>
            <person name="Daum C."/>
            <person name="Ezra D."/>
            <person name="Gonzalez J."/>
            <person name="Henrissat B."/>
            <person name="Kuo A."/>
            <person name="Liang C."/>
            <person name="Lipzen A."/>
            <person name="Lutzoni F."/>
            <person name="Magnuson J."/>
            <person name="Mondo S."/>
            <person name="Nolan M."/>
            <person name="Ohm R."/>
            <person name="Pangilinan J."/>
            <person name="Park H.-J."/>
            <person name="Ramirez L."/>
            <person name="Alfaro M."/>
            <person name="Sun H."/>
            <person name="Tritt A."/>
            <person name="Yoshinaga Y."/>
            <person name="Zwiers L.-H."/>
            <person name="Turgeon B."/>
            <person name="Goodwin S."/>
            <person name="Spatafora J."/>
            <person name="Crous P."/>
            <person name="Grigoriev I."/>
        </authorList>
    </citation>
    <scope>NUCLEOTIDE SEQUENCE</scope>
    <source>
        <strain evidence="3">CBS 690.94</strain>
    </source>
</reference>
<dbReference type="Proteomes" id="UP000799764">
    <property type="component" value="Unassembled WGS sequence"/>
</dbReference>
<name>A0A9P4P6X6_9PLEO</name>
<protein>
    <submittedName>
        <fullName evidence="3">Uncharacterized protein</fullName>
    </submittedName>
</protein>
<dbReference type="AlphaFoldDB" id="A0A9P4P6X6"/>
<gene>
    <name evidence="3" type="ORF">P171DRAFT_491121</name>
</gene>
<evidence type="ECO:0000313" key="3">
    <source>
        <dbReference type="EMBL" id="KAF2438452.1"/>
    </source>
</evidence>
<proteinExistence type="predicted"/>
<sequence>MAPNAATHSELAHLRQQNDIRLQKHALDLLDMWDKRSCIFEDGVHPDVPSPAFTSLADAFHGSTPLEQRLCFQNCLLLREKMKNAKDYLRDISVEYIVRIRHTINAFDEAYQLTSEMTKTLAELMGHIAKLEDVRVSIAHREGFVPPSWAQQEAHGEALAIWAFCLPETALQLRAGRERKDILQAVLEPQEEIQVPTLTEMSSVMTMPLSPSTKRDPYNTKEVVRMIRARNAMDPTRATDIYTDELIDLNCPQALHIFKWMSTLPSDLTQFVESEDPPEMTADIYKDYLNWASNVVERLEKELDLHETKYRRLGLKYHETPLYLRDPTTTPADPRVRGLPPGDIRMCSAATAIIPINPAILVSLDAIFNSDRPRATQSFFTNWRTVQNGFANIRTLLNIDYHHFERHQLQALLSSVQHDMNIASKLLARISTQLEGVGQNLREVVARRRMAEGAKLTDAFGVEGSAFRRWVSLFPEVAGGEVEVEVVERVLRVCGAELSMDWKGDYGSGENENEEERTEGLGARWEADREYDD</sequence>
<evidence type="ECO:0000313" key="4">
    <source>
        <dbReference type="Proteomes" id="UP000799764"/>
    </source>
</evidence>
<dbReference type="OrthoDB" id="3799366at2759"/>
<organism evidence="3 4">
    <name type="scientific">Karstenula rhodostoma CBS 690.94</name>
    <dbReference type="NCBI Taxonomy" id="1392251"/>
    <lineage>
        <taxon>Eukaryota</taxon>
        <taxon>Fungi</taxon>
        <taxon>Dikarya</taxon>
        <taxon>Ascomycota</taxon>
        <taxon>Pezizomycotina</taxon>
        <taxon>Dothideomycetes</taxon>
        <taxon>Pleosporomycetidae</taxon>
        <taxon>Pleosporales</taxon>
        <taxon>Massarineae</taxon>
        <taxon>Didymosphaeriaceae</taxon>
        <taxon>Karstenula</taxon>
    </lineage>
</organism>
<accession>A0A9P4P6X6</accession>
<keyword evidence="1" id="KW-0175">Coiled coil</keyword>
<evidence type="ECO:0000256" key="2">
    <source>
        <dbReference type="SAM" id="MobiDB-lite"/>
    </source>
</evidence>
<evidence type="ECO:0000256" key="1">
    <source>
        <dbReference type="SAM" id="Coils"/>
    </source>
</evidence>
<feature type="coiled-coil region" evidence="1">
    <location>
        <begin position="289"/>
        <end position="316"/>
    </location>
</feature>